<reference evidence="3 4" key="1">
    <citation type="submission" date="2019-01" db="EMBL/GenBank/DDBJ databases">
        <title>Genomes sequencing and comparative genomics of infectious freshwater microsporidia, Cucumispora dikerogammari and Thelohania contejeani.</title>
        <authorList>
            <person name="Cormier A."/>
            <person name="Giraud I."/>
            <person name="Wattier R."/>
            <person name="Teixeira M."/>
            <person name="Grandjean F."/>
            <person name="Rigaud T."/>
            <person name="Cordaux R."/>
        </authorList>
    </citation>
    <scope>NUCLEOTIDE SEQUENCE [LARGE SCALE GENOMIC DNA]</scope>
    <source>
        <strain evidence="3">T1</strain>
        <tissue evidence="3">Spores</tissue>
    </source>
</reference>
<dbReference type="PANTHER" id="PTHR48051">
    <property type="match status" value="1"/>
</dbReference>
<organism evidence="3 4">
    <name type="scientific">Astathelohania contejeani</name>
    <dbReference type="NCBI Taxonomy" id="164912"/>
    <lineage>
        <taxon>Eukaryota</taxon>
        <taxon>Fungi</taxon>
        <taxon>Fungi incertae sedis</taxon>
        <taxon>Microsporidia</taxon>
        <taxon>Astathelohaniidae</taxon>
        <taxon>Astathelohania</taxon>
    </lineage>
</organism>
<dbReference type="InterPro" id="IPR032675">
    <property type="entry name" value="LRR_dom_sf"/>
</dbReference>
<evidence type="ECO:0000256" key="1">
    <source>
        <dbReference type="ARBA" id="ARBA00022614"/>
    </source>
</evidence>
<keyword evidence="4" id="KW-1185">Reference proteome</keyword>
<dbReference type="InterPro" id="IPR050216">
    <property type="entry name" value="LRR_domain-containing"/>
</dbReference>
<keyword evidence="1" id="KW-0433">Leucine-rich repeat</keyword>
<dbReference type="EMBL" id="SBIQ01000080">
    <property type="protein sequence ID" value="KAF7683506.1"/>
    <property type="molecule type" value="Genomic_DNA"/>
</dbReference>
<dbReference type="PANTHER" id="PTHR48051:SF1">
    <property type="entry name" value="RAS SUPPRESSOR PROTEIN 1"/>
    <property type="match status" value="1"/>
</dbReference>
<evidence type="ECO:0000313" key="4">
    <source>
        <dbReference type="Proteomes" id="UP001516464"/>
    </source>
</evidence>
<gene>
    <name evidence="3" type="primary">Cnot6l</name>
    <name evidence="3" type="ORF">TCON_1283</name>
</gene>
<dbReference type="Proteomes" id="UP001516464">
    <property type="component" value="Unassembled WGS sequence"/>
</dbReference>
<evidence type="ECO:0000313" key="3">
    <source>
        <dbReference type="EMBL" id="KAF7683506.1"/>
    </source>
</evidence>
<name>A0ABQ7HZ82_9MICR</name>
<comment type="caution">
    <text evidence="3">The sequence shown here is derived from an EMBL/GenBank/DDBJ whole genome shotgun (WGS) entry which is preliminary data.</text>
</comment>
<accession>A0ABQ7HZ82</accession>
<protein>
    <submittedName>
        <fullName evidence="3">CCR4-NOT transcription complex subunit 6-like</fullName>
    </submittedName>
</protein>
<evidence type="ECO:0000256" key="2">
    <source>
        <dbReference type="ARBA" id="ARBA00022737"/>
    </source>
</evidence>
<proteinExistence type="predicted"/>
<dbReference type="SUPFAM" id="SSF52058">
    <property type="entry name" value="L domain-like"/>
    <property type="match status" value="1"/>
</dbReference>
<keyword evidence="2" id="KW-0677">Repeat</keyword>
<dbReference type="Gene3D" id="3.80.10.10">
    <property type="entry name" value="Ribonuclease Inhibitor"/>
    <property type="match status" value="1"/>
</dbReference>
<sequence>MNHWSKKKTFKKSCSLPIFFEHGYQTYPIRHIQNTISLVQSGRLFSLNWDALDLDIIPNEIKQLVTNNQKELTLSLGYNHISDINVLMELKQITRLILKFNPIVSIPQTIVKLTNLAILDLSSCLLRSLPAEIINMKIEDVLISNNPLLTEEEVKALNDKISFESLNNDIQKNICRNVLMCSVCENETCNYQSFYKIKRCYGMNIPFEYIICSYNCFKKIHS</sequence>